<protein>
    <submittedName>
        <fullName evidence="1">Uncharacterized protein</fullName>
    </submittedName>
</protein>
<reference evidence="1 2" key="1">
    <citation type="journal article" date="2020" name="BMC Genomics">
        <title>Intraspecific diversification of the crop wild relative Brassica cretica Lam. using demographic model selection.</title>
        <authorList>
            <person name="Kioukis A."/>
            <person name="Michalopoulou V.A."/>
            <person name="Briers L."/>
            <person name="Pirintsos S."/>
            <person name="Studholme D.J."/>
            <person name="Pavlidis P."/>
            <person name="Sarris P.F."/>
        </authorList>
    </citation>
    <scope>NUCLEOTIDE SEQUENCE [LARGE SCALE GENOMIC DNA]</scope>
    <source>
        <strain evidence="2">cv. PFS-1207/04</strain>
    </source>
</reference>
<sequence length="192" mass="22050">MCSTSFSSSGTGAFSRCFHTTDVHHQRCHYPCNRKRWKNPHGVSPKVIRREYPLLVSSFVGEEAGEVEKDIKEFMYDSETMQHMERAYIEISTDEEGDQRGSDDGTLKIHRCNLNTPEKIQRSYLRNTPQVVGSFYATSPEQLLLQSPIDRNRSTEKMKLSLVCYNNLFLLSSTSQVFSPHVTYSSRIWASP</sequence>
<name>A0ABQ7BD24_BRACR</name>
<dbReference type="EMBL" id="QGKV02001507">
    <property type="protein sequence ID" value="KAF3530061.1"/>
    <property type="molecule type" value="Genomic_DNA"/>
</dbReference>
<proteinExistence type="predicted"/>
<evidence type="ECO:0000313" key="1">
    <source>
        <dbReference type="EMBL" id="KAF3530061.1"/>
    </source>
</evidence>
<gene>
    <name evidence="1" type="ORF">DY000_02038083</name>
</gene>
<organism evidence="1 2">
    <name type="scientific">Brassica cretica</name>
    <name type="common">Mustard</name>
    <dbReference type="NCBI Taxonomy" id="69181"/>
    <lineage>
        <taxon>Eukaryota</taxon>
        <taxon>Viridiplantae</taxon>
        <taxon>Streptophyta</taxon>
        <taxon>Embryophyta</taxon>
        <taxon>Tracheophyta</taxon>
        <taxon>Spermatophyta</taxon>
        <taxon>Magnoliopsida</taxon>
        <taxon>eudicotyledons</taxon>
        <taxon>Gunneridae</taxon>
        <taxon>Pentapetalae</taxon>
        <taxon>rosids</taxon>
        <taxon>malvids</taxon>
        <taxon>Brassicales</taxon>
        <taxon>Brassicaceae</taxon>
        <taxon>Brassiceae</taxon>
        <taxon>Brassica</taxon>
    </lineage>
</organism>
<comment type="caution">
    <text evidence="1">The sequence shown here is derived from an EMBL/GenBank/DDBJ whole genome shotgun (WGS) entry which is preliminary data.</text>
</comment>
<dbReference type="Proteomes" id="UP000266723">
    <property type="component" value="Unassembled WGS sequence"/>
</dbReference>
<keyword evidence="2" id="KW-1185">Reference proteome</keyword>
<accession>A0ABQ7BD24</accession>
<evidence type="ECO:0000313" key="2">
    <source>
        <dbReference type="Proteomes" id="UP000266723"/>
    </source>
</evidence>